<comment type="caution">
    <text evidence="2">The sequence shown here is derived from an EMBL/GenBank/DDBJ whole genome shotgun (WGS) entry which is preliminary data.</text>
</comment>
<dbReference type="Proteomes" id="UP001430953">
    <property type="component" value="Unassembled WGS sequence"/>
</dbReference>
<dbReference type="EMBL" id="JADYXP020000022">
    <property type="protein sequence ID" value="KAL0102860.1"/>
    <property type="molecule type" value="Genomic_DNA"/>
</dbReference>
<evidence type="ECO:0000313" key="2">
    <source>
        <dbReference type="EMBL" id="KAL0102860.1"/>
    </source>
</evidence>
<proteinExistence type="predicted"/>
<gene>
    <name evidence="2" type="ORF">PUN28_018274</name>
</gene>
<feature type="region of interest" description="Disordered" evidence="1">
    <location>
        <begin position="71"/>
        <end position="108"/>
    </location>
</feature>
<feature type="compositionally biased region" description="Basic and acidic residues" evidence="1">
    <location>
        <begin position="89"/>
        <end position="102"/>
    </location>
</feature>
<reference evidence="2 3" key="1">
    <citation type="submission" date="2023-03" db="EMBL/GenBank/DDBJ databases">
        <title>High recombination rates correlate with genetic variation in Cardiocondyla obscurior ants.</title>
        <authorList>
            <person name="Errbii M."/>
        </authorList>
    </citation>
    <scope>NUCLEOTIDE SEQUENCE [LARGE SCALE GENOMIC DNA]</scope>
    <source>
        <strain evidence="2">Alpha-2009</strain>
        <tissue evidence="2">Whole body</tissue>
    </source>
</reference>
<keyword evidence="3" id="KW-1185">Reference proteome</keyword>
<dbReference type="AlphaFoldDB" id="A0AAW2EIX5"/>
<sequence length="143" mass="16441">MRSSMTHGKPLKTIFTQAVTAVAVKTASWCARLPTSLSRTLQFLSRSAARDRQLLLILSAFVRVFPRCSFASPESKKRRMKSAKKRREQPREEKEGKKPREVDETENVTGNVRAVARLELRLSRNEGWRRMRIGMVPTEKGER</sequence>
<evidence type="ECO:0000256" key="1">
    <source>
        <dbReference type="SAM" id="MobiDB-lite"/>
    </source>
</evidence>
<feature type="compositionally biased region" description="Basic residues" evidence="1">
    <location>
        <begin position="76"/>
        <end position="88"/>
    </location>
</feature>
<accession>A0AAW2EIX5</accession>
<evidence type="ECO:0000313" key="3">
    <source>
        <dbReference type="Proteomes" id="UP001430953"/>
    </source>
</evidence>
<protein>
    <submittedName>
        <fullName evidence="2">Uncharacterized protein</fullName>
    </submittedName>
</protein>
<name>A0AAW2EIX5_9HYME</name>
<organism evidence="2 3">
    <name type="scientific">Cardiocondyla obscurior</name>
    <dbReference type="NCBI Taxonomy" id="286306"/>
    <lineage>
        <taxon>Eukaryota</taxon>
        <taxon>Metazoa</taxon>
        <taxon>Ecdysozoa</taxon>
        <taxon>Arthropoda</taxon>
        <taxon>Hexapoda</taxon>
        <taxon>Insecta</taxon>
        <taxon>Pterygota</taxon>
        <taxon>Neoptera</taxon>
        <taxon>Endopterygota</taxon>
        <taxon>Hymenoptera</taxon>
        <taxon>Apocrita</taxon>
        <taxon>Aculeata</taxon>
        <taxon>Formicoidea</taxon>
        <taxon>Formicidae</taxon>
        <taxon>Myrmicinae</taxon>
        <taxon>Cardiocondyla</taxon>
    </lineage>
</organism>